<organism evidence="1">
    <name type="scientific">Lepeophtheirus salmonis</name>
    <name type="common">Salmon louse</name>
    <name type="synonym">Caligus salmonis</name>
    <dbReference type="NCBI Taxonomy" id="72036"/>
    <lineage>
        <taxon>Eukaryota</taxon>
        <taxon>Metazoa</taxon>
        <taxon>Ecdysozoa</taxon>
        <taxon>Arthropoda</taxon>
        <taxon>Crustacea</taxon>
        <taxon>Multicrustacea</taxon>
        <taxon>Hexanauplia</taxon>
        <taxon>Copepoda</taxon>
        <taxon>Siphonostomatoida</taxon>
        <taxon>Caligidae</taxon>
        <taxon>Lepeophtheirus</taxon>
    </lineage>
</organism>
<feature type="non-terminal residue" evidence="1">
    <location>
        <position position="1"/>
    </location>
</feature>
<evidence type="ECO:0000313" key="1">
    <source>
        <dbReference type="EMBL" id="CDW21727.1"/>
    </source>
</evidence>
<dbReference type="EMBL" id="HACA01004366">
    <property type="protein sequence ID" value="CDW21727.1"/>
    <property type="molecule type" value="Transcribed_RNA"/>
</dbReference>
<dbReference type="AlphaFoldDB" id="A0A0K2T825"/>
<name>A0A0K2T825_LEPSM</name>
<reference evidence="1" key="1">
    <citation type="submission" date="2014-05" db="EMBL/GenBank/DDBJ databases">
        <authorList>
            <person name="Chronopoulou M."/>
        </authorList>
    </citation>
    <scope>NUCLEOTIDE SEQUENCE</scope>
    <source>
        <tissue evidence="1">Whole organism</tissue>
    </source>
</reference>
<accession>A0A0K2T825</accession>
<protein>
    <submittedName>
        <fullName evidence="1">Uncharacterized protein</fullName>
    </submittedName>
</protein>
<sequence>SFNLKIKDITLFIEYGRRTHTPRPFTPERETSNLLSPSISLPRHLTPEPFAPIFLIIILEKYS</sequence>
<proteinExistence type="predicted"/>